<feature type="compositionally biased region" description="Pro residues" evidence="9">
    <location>
        <begin position="33"/>
        <end position="49"/>
    </location>
</feature>
<keyword evidence="3" id="KW-0677">Repeat</keyword>
<dbReference type="EMBL" id="JAVHNR010000010">
    <property type="protein sequence ID" value="KAK6331898.1"/>
    <property type="molecule type" value="Genomic_DNA"/>
</dbReference>
<feature type="region of interest" description="Disordered" evidence="9">
    <location>
        <begin position="444"/>
        <end position="481"/>
    </location>
</feature>
<accession>A0AAN8MMG0</accession>
<feature type="domain" description="Fido" evidence="10">
    <location>
        <begin position="429"/>
        <end position="574"/>
    </location>
</feature>
<keyword evidence="4" id="KW-0547">Nucleotide-binding</keyword>
<dbReference type="GO" id="GO:0016020">
    <property type="term" value="C:membrane"/>
    <property type="evidence" value="ECO:0007669"/>
    <property type="project" value="UniProtKB-SubCell"/>
</dbReference>
<sequence length="590" mass="65692">MTSEFQTVRTRILTSPTRRSLEPPQRPQDPLEPLDPPITPNPLTPPHPSTPFLTLLTTHLTHLSTTRISQGFLHLHPSPIHTAPYLPTPQPHYTHLTDLLRRIDINLSTIPQSKLQTFFSHLLTRQIHRSTLLSQTSTDLATTCLITNTIFTSPGGIGIRELNLPDTERYTSEITHITNYSPGTRCASTTANQPLEFKKVLKARDSVYSYTKALTHFLTALLSKNGELTQDLIKQTHKILVTDNPPVDSKPWEHYGGWYRDYRVLTTDDINLNPIPQTSLPSPNLNNTLSGSGSNNTNNPSTPRRSSSVYTFNQPEFRRTSSIYSLPPENFTPRRYSSYSSSISTPSSLTTSPTSPRRGSSLYYPITPITELCEEEEQEQKGTDQPHPHTLKDHQIFPSFSSTSPTSPYQLDPQKQRRESIDPRAVSIYMSKLINTYHAQLAMDRSTTKDDPSQSSNIQDILKSQEPSSPSSPSEEEEPTVSDPFALTAWLTTEFLHIHPFITGNEEMSRIILSGVLIKELGIVVTLGEPGDDDGGRAEYLGILERCEEKHREGGGGQAGGGESYAEFAALVVKKALEGVEEIATMVGRS</sequence>
<dbReference type="InterPro" id="IPR036597">
    <property type="entry name" value="Fido-like_dom_sf"/>
</dbReference>
<feature type="region of interest" description="Disordered" evidence="9">
    <location>
        <begin position="375"/>
        <end position="421"/>
    </location>
</feature>
<comment type="caution">
    <text evidence="11">The sequence shown here is derived from an EMBL/GenBank/DDBJ whole genome shotgun (WGS) entry which is preliminary data.</text>
</comment>
<dbReference type="PANTHER" id="PTHR13504">
    <property type="entry name" value="FIDO DOMAIN-CONTAINING PROTEIN DDB_G0283145"/>
    <property type="match status" value="1"/>
</dbReference>
<dbReference type="Proteomes" id="UP001313282">
    <property type="component" value="Unassembled WGS sequence"/>
</dbReference>
<feature type="region of interest" description="Disordered" evidence="9">
    <location>
        <begin position="335"/>
        <end position="363"/>
    </location>
</feature>
<evidence type="ECO:0000256" key="2">
    <source>
        <dbReference type="ARBA" id="ARBA00022692"/>
    </source>
</evidence>
<organism evidence="11 12">
    <name type="scientific">Orbilia javanica</name>
    <dbReference type="NCBI Taxonomy" id="47235"/>
    <lineage>
        <taxon>Eukaryota</taxon>
        <taxon>Fungi</taxon>
        <taxon>Dikarya</taxon>
        <taxon>Ascomycota</taxon>
        <taxon>Pezizomycotina</taxon>
        <taxon>Orbiliomycetes</taxon>
        <taxon>Orbiliales</taxon>
        <taxon>Orbiliaceae</taxon>
        <taxon>Orbilia</taxon>
    </lineage>
</organism>
<evidence type="ECO:0000256" key="8">
    <source>
        <dbReference type="ARBA" id="ARBA00023136"/>
    </source>
</evidence>
<feature type="compositionally biased region" description="Low complexity" evidence="9">
    <location>
        <begin position="397"/>
        <end position="408"/>
    </location>
</feature>
<dbReference type="InterPro" id="IPR040198">
    <property type="entry name" value="Fido_containing"/>
</dbReference>
<feature type="region of interest" description="Disordered" evidence="9">
    <location>
        <begin position="274"/>
        <end position="313"/>
    </location>
</feature>
<dbReference type="PROSITE" id="PS51459">
    <property type="entry name" value="FIDO"/>
    <property type="match status" value="1"/>
</dbReference>
<feature type="compositionally biased region" description="Polar residues" evidence="9">
    <location>
        <begin position="1"/>
        <end position="18"/>
    </location>
</feature>
<evidence type="ECO:0000256" key="5">
    <source>
        <dbReference type="ARBA" id="ARBA00022803"/>
    </source>
</evidence>
<name>A0AAN8MMG0_9PEZI</name>
<feature type="compositionally biased region" description="Low complexity" evidence="9">
    <location>
        <begin position="278"/>
        <end position="308"/>
    </location>
</feature>
<keyword evidence="12" id="KW-1185">Reference proteome</keyword>
<evidence type="ECO:0000313" key="11">
    <source>
        <dbReference type="EMBL" id="KAK6331898.1"/>
    </source>
</evidence>
<evidence type="ECO:0000256" key="7">
    <source>
        <dbReference type="ARBA" id="ARBA00022989"/>
    </source>
</evidence>
<keyword evidence="8" id="KW-0472">Membrane</keyword>
<dbReference type="GO" id="GO:0005524">
    <property type="term" value="F:ATP binding"/>
    <property type="evidence" value="ECO:0007669"/>
    <property type="project" value="UniProtKB-KW"/>
</dbReference>
<dbReference type="PANTHER" id="PTHR13504:SF34">
    <property type="entry name" value="PROTEIN ADENYLYLTRANSFERASE FICD"/>
    <property type="match status" value="1"/>
</dbReference>
<evidence type="ECO:0000313" key="12">
    <source>
        <dbReference type="Proteomes" id="UP001313282"/>
    </source>
</evidence>
<evidence type="ECO:0000256" key="4">
    <source>
        <dbReference type="ARBA" id="ARBA00022741"/>
    </source>
</evidence>
<evidence type="ECO:0000256" key="6">
    <source>
        <dbReference type="ARBA" id="ARBA00022840"/>
    </source>
</evidence>
<comment type="subcellular location">
    <subcellularLocation>
        <location evidence="1">Membrane</location>
        <topology evidence="1">Single-pass membrane protein</topology>
    </subcellularLocation>
</comment>
<reference evidence="11 12" key="1">
    <citation type="submission" date="2019-10" db="EMBL/GenBank/DDBJ databases">
        <authorList>
            <person name="Palmer J.M."/>
        </authorList>
    </citation>
    <scope>NUCLEOTIDE SEQUENCE [LARGE SCALE GENOMIC DNA]</scope>
    <source>
        <strain evidence="11 12">TWF718</strain>
    </source>
</reference>
<keyword evidence="5" id="KW-0802">TPR repeat</keyword>
<dbReference type="Gene3D" id="1.10.3290.10">
    <property type="entry name" value="Fido-like domain"/>
    <property type="match status" value="2"/>
</dbReference>
<evidence type="ECO:0000256" key="1">
    <source>
        <dbReference type="ARBA" id="ARBA00004167"/>
    </source>
</evidence>
<dbReference type="InterPro" id="IPR003812">
    <property type="entry name" value="Fido"/>
</dbReference>
<evidence type="ECO:0000259" key="10">
    <source>
        <dbReference type="PROSITE" id="PS51459"/>
    </source>
</evidence>
<keyword evidence="7" id="KW-1133">Transmembrane helix</keyword>
<feature type="region of interest" description="Disordered" evidence="9">
    <location>
        <begin position="1"/>
        <end position="50"/>
    </location>
</feature>
<feature type="compositionally biased region" description="Basic and acidic residues" evidence="9">
    <location>
        <begin position="379"/>
        <end position="395"/>
    </location>
</feature>
<proteinExistence type="predicted"/>
<dbReference type="SUPFAM" id="SSF140931">
    <property type="entry name" value="Fic-like"/>
    <property type="match status" value="1"/>
</dbReference>
<evidence type="ECO:0000256" key="3">
    <source>
        <dbReference type="ARBA" id="ARBA00022737"/>
    </source>
</evidence>
<keyword evidence="6" id="KW-0067">ATP-binding</keyword>
<dbReference type="AlphaFoldDB" id="A0AAN8MMG0"/>
<feature type="compositionally biased region" description="Low complexity" evidence="9">
    <location>
        <begin position="335"/>
        <end position="361"/>
    </location>
</feature>
<evidence type="ECO:0000256" key="9">
    <source>
        <dbReference type="SAM" id="MobiDB-lite"/>
    </source>
</evidence>
<keyword evidence="2" id="KW-0812">Transmembrane</keyword>
<gene>
    <name evidence="11" type="ORF">TWF718_002436</name>
</gene>
<protein>
    <recommendedName>
        <fullName evidence="10">Fido domain-containing protein</fullName>
    </recommendedName>
</protein>